<dbReference type="PANTHER" id="PTHR43537:SF44">
    <property type="entry name" value="GNTR FAMILY REGULATORY PROTEIN"/>
    <property type="match status" value="1"/>
</dbReference>
<keyword evidence="1" id="KW-0805">Transcription regulation</keyword>
<evidence type="ECO:0000313" key="5">
    <source>
        <dbReference type="EMBL" id="MBE1525297.1"/>
    </source>
</evidence>
<accession>A0ABR9JIE8</accession>
<evidence type="ECO:0000313" key="6">
    <source>
        <dbReference type="Proteomes" id="UP000643525"/>
    </source>
</evidence>
<dbReference type="SMART" id="SM00895">
    <property type="entry name" value="FCD"/>
    <property type="match status" value="1"/>
</dbReference>
<sequence>MSFHRTAGLVAHLRQQILEDTLAIGAKLPSESELIAEHGVSRTVVREALTQLRADGLIHTRRGTGSFVLTAPTQTPSAAMIAPRTAAERVSLIEYRIAVECEAAALAAQRRTEAQLRGLGEALAAFAAAGDHPATAVEHDFAFHRALAEASTNPHLQKAVADLGPAMISMPRTRLEAGAVRHQLAAQEHRSILDAVAESDSAGAAAAMRAHLSASRRRVLDP</sequence>
<evidence type="ECO:0000256" key="1">
    <source>
        <dbReference type="ARBA" id="ARBA00023015"/>
    </source>
</evidence>
<dbReference type="InterPro" id="IPR000524">
    <property type="entry name" value="Tscrpt_reg_HTH_GntR"/>
</dbReference>
<evidence type="ECO:0000256" key="2">
    <source>
        <dbReference type="ARBA" id="ARBA00023125"/>
    </source>
</evidence>
<dbReference type="Gene3D" id="1.10.10.10">
    <property type="entry name" value="Winged helix-like DNA-binding domain superfamily/Winged helix DNA-binding domain"/>
    <property type="match status" value="1"/>
</dbReference>
<keyword evidence="6" id="KW-1185">Reference proteome</keyword>
<reference evidence="5 6" key="1">
    <citation type="submission" date="2020-10" db="EMBL/GenBank/DDBJ databases">
        <title>Sequencing the genomes of 1000 actinobacteria strains.</title>
        <authorList>
            <person name="Klenk H.-P."/>
        </authorList>
    </citation>
    <scope>NUCLEOTIDE SEQUENCE [LARGE SCALE GENOMIC DNA]</scope>
    <source>
        <strain evidence="5 6">DSM 15666</strain>
    </source>
</reference>
<gene>
    <name evidence="5" type="ORF">H4W27_002415</name>
</gene>
<dbReference type="EMBL" id="JADBED010000001">
    <property type="protein sequence ID" value="MBE1525297.1"/>
    <property type="molecule type" value="Genomic_DNA"/>
</dbReference>
<dbReference type="SUPFAM" id="SSF46785">
    <property type="entry name" value="Winged helix' DNA-binding domain"/>
    <property type="match status" value="1"/>
</dbReference>
<dbReference type="InterPro" id="IPR011711">
    <property type="entry name" value="GntR_C"/>
</dbReference>
<dbReference type="InterPro" id="IPR008920">
    <property type="entry name" value="TF_FadR/GntR_C"/>
</dbReference>
<keyword evidence="2" id="KW-0238">DNA-binding</keyword>
<dbReference type="Proteomes" id="UP000643525">
    <property type="component" value="Unassembled WGS sequence"/>
</dbReference>
<dbReference type="Pfam" id="PF07729">
    <property type="entry name" value="FCD"/>
    <property type="match status" value="1"/>
</dbReference>
<proteinExistence type="predicted"/>
<feature type="domain" description="HTH gntR-type" evidence="4">
    <location>
        <begin position="3"/>
        <end position="71"/>
    </location>
</feature>
<protein>
    <submittedName>
        <fullName evidence="5">GntR family transcriptional repressor for pyruvate dehydrogenase complex</fullName>
    </submittedName>
</protein>
<evidence type="ECO:0000259" key="4">
    <source>
        <dbReference type="PROSITE" id="PS50949"/>
    </source>
</evidence>
<dbReference type="SMART" id="SM00345">
    <property type="entry name" value="HTH_GNTR"/>
    <property type="match status" value="1"/>
</dbReference>
<keyword evidence="5" id="KW-0670">Pyruvate</keyword>
<dbReference type="RefSeq" id="WP_192596180.1">
    <property type="nucleotide sequence ID" value="NZ_BAAALJ010000013.1"/>
</dbReference>
<comment type="caution">
    <text evidence="5">The sequence shown here is derived from an EMBL/GenBank/DDBJ whole genome shotgun (WGS) entry which is preliminary data.</text>
</comment>
<dbReference type="CDD" id="cd07377">
    <property type="entry name" value="WHTH_GntR"/>
    <property type="match status" value="1"/>
</dbReference>
<dbReference type="PRINTS" id="PR00035">
    <property type="entry name" value="HTHGNTR"/>
</dbReference>
<dbReference type="InterPro" id="IPR036388">
    <property type="entry name" value="WH-like_DNA-bd_sf"/>
</dbReference>
<organism evidence="5 6">
    <name type="scientific">Nesterenkonia lutea</name>
    <dbReference type="NCBI Taxonomy" id="272919"/>
    <lineage>
        <taxon>Bacteria</taxon>
        <taxon>Bacillati</taxon>
        <taxon>Actinomycetota</taxon>
        <taxon>Actinomycetes</taxon>
        <taxon>Micrococcales</taxon>
        <taxon>Micrococcaceae</taxon>
        <taxon>Nesterenkonia</taxon>
    </lineage>
</organism>
<name>A0ABR9JIE8_9MICC</name>
<keyword evidence="3" id="KW-0804">Transcription</keyword>
<dbReference type="SUPFAM" id="SSF48008">
    <property type="entry name" value="GntR ligand-binding domain-like"/>
    <property type="match status" value="1"/>
</dbReference>
<dbReference type="PANTHER" id="PTHR43537">
    <property type="entry name" value="TRANSCRIPTIONAL REGULATOR, GNTR FAMILY"/>
    <property type="match status" value="1"/>
</dbReference>
<dbReference type="PROSITE" id="PS50949">
    <property type="entry name" value="HTH_GNTR"/>
    <property type="match status" value="1"/>
</dbReference>
<evidence type="ECO:0000256" key="3">
    <source>
        <dbReference type="ARBA" id="ARBA00023163"/>
    </source>
</evidence>
<dbReference type="InterPro" id="IPR036390">
    <property type="entry name" value="WH_DNA-bd_sf"/>
</dbReference>
<dbReference type="Pfam" id="PF00392">
    <property type="entry name" value="GntR"/>
    <property type="match status" value="1"/>
</dbReference>
<dbReference type="Gene3D" id="1.20.120.530">
    <property type="entry name" value="GntR ligand-binding domain-like"/>
    <property type="match status" value="1"/>
</dbReference>